<dbReference type="Gene3D" id="3.40.50.1820">
    <property type="entry name" value="alpha/beta hydrolase"/>
    <property type="match status" value="1"/>
</dbReference>
<dbReference type="EMBL" id="MU253750">
    <property type="protein sequence ID" value="KAG9248380.1"/>
    <property type="molecule type" value="Genomic_DNA"/>
</dbReference>
<dbReference type="InterPro" id="IPR029058">
    <property type="entry name" value="AB_hydrolase_fold"/>
</dbReference>
<keyword evidence="3" id="KW-0645">Protease</keyword>
<evidence type="ECO:0000313" key="3">
    <source>
        <dbReference type="EMBL" id="KAG9248380.1"/>
    </source>
</evidence>
<organism evidence="3 4">
    <name type="scientific">Calycina marina</name>
    <dbReference type="NCBI Taxonomy" id="1763456"/>
    <lineage>
        <taxon>Eukaryota</taxon>
        <taxon>Fungi</taxon>
        <taxon>Dikarya</taxon>
        <taxon>Ascomycota</taxon>
        <taxon>Pezizomycotina</taxon>
        <taxon>Leotiomycetes</taxon>
        <taxon>Helotiales</taxon>
        <taxon>Pezizellaceae</taxon>
        <taxon>Calycina</taxon>
    </lineage>
</organism>
<reference evidence="3" key="1">
    <citation type="journal article" date="2021" name="IMA Fungus">
        <title>Genomic characterization of three marine fungi, including Emericellopsis atlantica sp. nov. with signatures of a generalist lifestyle and marine biomass degradation.</title>
        <authorList>
            <person name="Hagestad O.C."/>
            <person name="Hou L."/>
            <person name="Andersen J.H."/>
            <person name="Hansen E.H."/>
            <person name="Altermark B."/>
            <person name="Li C."/>
            <person name="Kuhnert E."/>
            <person name="Cox R.J."/>
            <person name="Crous P.W."/>
            <person name="Spatafora J.W."/>
            <person name="Lail K."/>
            <person name="Amirebrahimi M."/>
            <person name="Lipzen A."/>
            <person name="Pangilinan J."/>
            <person name="Andreopoulos W."/>
            <person name="Hayes R.D."/>
            <person name="Ng V."/>
            <person name="Grigoriev I.V."/>
            <person name="Jackson S.A."/>
            <person name="Sutton T.D.S."/>
            <person name="Dobson A.D.W."/>
            <person name="Rama T."/>
        </authorList>
    </citation>
    <scope>NUCLEOTIDE SEQUENCE</scope>
    <source>
        <strain evidence="3">TRa3180A</strain>
    </source>
</reference>
<dbReference type="Proteomes" id="UP000887226">
    <property type="component" value="Unassembled WGS sequence"/>
</dbReference>
<keyword evidence="3" id="KW-0378">Hydrolase</keyword>
<dbReference type="SUPFAM" id="SSF53474">
    <property type="entry name" value="alpha/beta-Hydrolases"/>
    <property type="match status" value="1"/>
</dbReference>
<dbReference type="Pfam" id="PF12697">
    <property type="entry name" value="Abhydrolase_6"/>
    <property type="match status" value="1"/>
</dbReference>
<dbReference type="OrthoDB" id="94039at2759"/>
<evidence type="ECO:0000313" key="4">
    <source>
        <dbReference type="Proteomes" id="UP000887226"/>
    </source>
</evidence>
<evidence type="ECO:0000256" key="1">
    <source>
        <dbReference type="SAM" id="MobiDB-lite"/>
    </source>
</evidence>
<gene>
    <name evidence="3" type="ORF">BJ878DRAFT_488522</name>
</gene>
<accession>A0A9P7ZAH8</accession>
<feature type="region of interest" description="Disordered" evidence="1">
    <location>
        <begin position="397"/>
        <end position="418"/>
    </location>
</feature>
<dbReference type="GO" id="GO:0004177">
    <property type="term" value="F:aminopeptidase activity"/>
    <property type="evidence" value="ECO:0007669"/>
    <property type="project" value="UniProtKB-KW"/>
</dbReference>
<protein>
    <submittedName>
        <fullName evidence="3">Prolyl aminopeptidase-like protein</fullName>
    </submittedName>
</protein>
<sequence>MSTSLFHVREHVIETQHIREYARATAKSQEEVLHLAIKQYVPLDNLNPEEDDVTIIGAHANGFPKEMYEPLWDELLPLSEKNGFKIRSIWIADVSHQGASGVLNEHLVGNDPSWLDHSRDLLHMINHFRHLIPLPIVGLGHSFGGATLVNLSLMHPRLLSTIILLDPVMQEFSSIVERNPVRLSTFRRELWPSRAEAETGMRKAKAFQTWDPRVLDAWFKYGLRKLPTALFPDEKEGITLTTTKHQECFTFMRPSWEGLSDDGKTVVKPELTPDIRTDVVGIYPFYRPEPTAMGFKLPELRPSVLYMFGGKSDMSSPNNRAKKMELTGVGFGGSGGAKAGKVEERVLEEQGHLLAMEAPGLCAEFAGEWLGREVQKARLEKAAYMEWTKKSLAEKTTLSDDWKRQIGGPPERKSKGKL</sequence>
<proteinExistence type="predicted"/>
<name>A0A9P7ZAH8_9HELO</name>
<comment type="caution">
    <text evidence="3">The sequence shown here is derived from an EMBL/GenBank/DDBJ whole genome shotgun (WGS) entry which is preliminary data.</text>
</comment>
<keyword evidence="3" id="KW-0031">Aminopeptidase</keyword>
<keyword evidence="4" id="KW-1185">Reference proteome</keyword>
<feature type="domain" description="AB hydrolase-1" evidence="2">
    <location>
        <begin position="58"/>
        <end position="364"/>
    </location>
</feature>
<evidence type="ECO:0000259" key="2">
    <source>
        <dbReference type="Pfam" id="PF12697"/>
    </source>
</evidence>
<dbReference type="AlphaFoldDB" id="A0A9P7ZAH8"/>
<dbReference type="InterPro" id="IPR000073">
    <property type="entry name" value="AB_hydrolase_1"/>
</dbReference>